<feature type="transmembrane region" description="Helical" evidence="9">
    <location>
        <begin position="116"/>
        <end position="137"/>
    </location>
</feature>
<dbReference type="Gene3D" id="1.20.1070.10">
    <property type="entry name" value="Rhodopsin 7-helix transmembrane proteins"/>
    <property type="match status" value="2"/>
</dbReference>
<dbReference type="GeneID" id="101846999"/>
<feature type="transmembrane region" description="Helical" evidence="9">
    <location>
        <begin position="212"/>
        <end position="231"/>
    </location>
</feature>
<dbReference type="PANTHER" id="PTHR24238">
    <property type="entry name" value="G-PROTEIN COUPLED RECEPTOR"/>
    <property type="match status" value="1"/>
</dbReference>
<dbReference type="InterPro" id="IPR000276">
    <property type="entry name" value="GPCR_Rhodpsn"/>
</dbReference>
<feature type="region of interest" description="Disordered" evidence="8">
    <location>
        <begin position="299"/>
        <end position="351"/>
    </location>
</feature>
<evidence type="ECO:0000313" key="12">
    <source>
        <dbReference type="RefSeq" id="XP_005110727.1"/>
    </source>
</evidence>
<evidence type="ECO:0000256" key="1">
    <source>
        <dbReference type="ARBA" id="ARBA00004141"/>
    </source>
</evidence>
<dbReference type="PRINTS" id="PR00237">
    <property type="entry name" value="GPCRRHODOPSN"/>
</dbReference>
<organism evidence="11 12">
    <name type="scientific">Aplysia californica</name>
    <name type="common">California sea hare</name>
    <dbReference type="NCBI Taxonomy" id="6500"/>
    <lineage>
        <taxon>Eukaryota</taxon>
        <taxon>Metazoa</taxon>
        <taxon>Spiralia</taxon>
        <taxon>Lophotrochozoa</taxon>
        <taxon>Mollusca</taxon>
        <taxon>Gastropoda</taxon>
        <taxon>Heterobranchia</taxon>
        <taxon>Euthyneura</taxon>
        <taxon>Tectipleura</taxon>
        <taxon>Aplysiida</taxon>
        <taxon>Aplysioidea</taxon>
        <taxon>Aplysiidae</taxon>
        <taxon>Aplysia</taxon>
    </lineage>
</organism>
<comment type="subcellular location">
    <subcellularLocation>
        <location evidence="1">Membrane</location>
        <topology evidence="1">Multi-pass membrane protein</topology>
    </subcellularLocation>
</comment>
<evidence type="ECO:0000256" key="8">
    <source>
        <dbReference type="SAM" id="MobiDB-lite"/>
    </source>
</evidence>
<evidence type="ECO:0000256" key="4">
    <source>
        <dbReference type="ARBA" id="ARBA00023040"/>
    </source>
</evidence>
<keyword evidence="7" id="KW-0807">Transducer</keyword>
<feature type="domain" description="G-protein coupled receptors family 1 profile" evidence="10">
    <location>
        <begin position="58"/>
        <end position="540"/>
    </location>
</feature>
<gene>
    <name evidence="12 13" type="primary">LOC101846999</name>
</gene>
<feature type="region of interest" description="Disordered" evidence="8">
    <location>
        <begin position="453"/>
        <end position="473"/>
    </location>
</feature>
<evidence type="ECO:0000256" key="3">
    <source>
        <dbReference type="ARBA" id="ARBA00022989"/>
    </source>
</evidence>
<keyword evidence="2 9" id="KW-0812">Transmembrane</keyword>
<feature type="transmembrane region" description="Helical" evidence="9">
    <location>
        <begin position="483"/>
        <end position="504"/>
    </location>
</feature>
<dbReference type="PROSITE" id="PS50262">
    <property type="entry name" value="G_PROTEIN_RECEP_F1_2"/>
    <property type="match status" value="1"/>
</dbReference>
<evidence type="ECO:0000256" key="7">
    <source>
        <dbReference type="ARBA" id="ARBA00023224"/>
    </source>
</evidence>
<feature type="transmembrane region" description="Helical" evidence="9">
    <location>
        <begin position="77"/>
        <end position="96"/>
    </location>
</feature>
<dbReference type="PANTHER" id="PTHR24238:SF47">
    <property type="entry name" value="ECDYSTEROIDS_DOPAMINE RECEPTOR-RELATED"/>
    <property type="match status" value="1"/>
</dbReference>
<dbReference type="Proteomes" id="UP000694888">
    <property type="component" value="Unplaced"/>
</dbReference>
<feature type="region of interest" description="Disordered" evidence="8">
    <location>
        <begin position="393"/>
        <end position="441"/>
    </location>
</feature>
<feature type="transmembrane region" description="Helical" evidence="9">
    <location>
        <begin position="40"/>
        <end position="65"/>
    </location>
</feature>
<dbReference type="CDD" id="cd00637">
    <property type="entry name" value="7tm_classA_rhodopsin-like"/>
    <property type="match status" value="2"/>
</dbReference>
<feature type="transmembrane region" description="Helical" evidence="9">
    <location>
        <begin position="524"/>
        <end position="543"/>
    </location>
</feature>
<dbReference type="Pfam" id="PF00001">
    <property type="entry name" value="7tm_1"/>
    <property type="match status" value="1"/>
</dbReference>
<feature type="compositionally biased region" description="Polar residues" evidence="8">
    <location>
        <begin position="393"/>
        <end position="414"/>
    </location>
</feature>
<dbReference type="RefSeq" id="XP_005110727.1">
    <property type="nucleotide sequence ID" value="XM_005110670.3"/>
</dbReference>
<evidence type="ECO:0000256" key="2">
    <source>
        <dbReference type="ARBA" id="ARBA00022692"/>
    </source>
</evidence>
<proteinExistence type="predicted"/>
<evidence type="ECO:0000256" key="9">
    <source>
        <dbReference type="SAM" id="Phobius"/>
    </source>
</evidence>
<dbReference type="SUPFAM" id="SSF81321">
    <property type="entry name" value="Family A G protein-coupled receptor-like"/>
    <property type="match status" value="1"/>
</dbReference>
<keyword evidence="5 9" id="KW-0472">Membrane</keyword>
<dbReference type="InterPro" id="IPR017452">
    <property type="entry name" value="GPCR_Rhodpsn_7TM"/>
</dbReference>
<accession>A0ABM0K7P1</accession>
<keyword evidence="3 9" id="KW-1133">Transmembrane helix</keyword>
<name>A0ABM0K7P1_APLCA</name>
<keyword evidence="4" id="KW-0297">G-protein coupled receptor</keyword>
<evidence type="ECO:0000256" key="6">
    <source>
        <dbReference type="ARBA" id="ARBA00023170"/>
    </source>
</evidence>
<feature type="compositionally biased region" description="Low complexity" evidence="8">
    <location>
        <begin position="319"/>
        <end position="328"/>
    </location>
</feature>
<feature type="transmembrane region" description="Helical" evidence="9">
    <location>
        <begin position="157"/>
        <end position="177"/>
    </location>
</feature>
<keyword evidence="11" id="KW-1185">Reference proteome</keyword>
<protein>
    <submittedName>
        <fullName evidence="12 13">Muscarinic acetylcholine receptor M3</fullName>
    </submittedName>
</protein>
<keyword evidence="6 12" id="KW-0675">Receptor</keyword>
<reference evidence="12 13" key="1">
    <citation type="submission" date="2025-05" db="UniProtKB">
        <authorList>
            <consortium name="RefSeq"/>
        </authorList>
    </citation>
    <scope>IDENTIFICATION</scope>
</reference>
<evidence type="ECO:0000313" key="11">
    <source>
        <dbReference type="Proteomes" id="UP000694888"/>
    </source>
</evidence>
<evidence type="ECO:0000256" key="5">
    <source>
        <dbReference type="ARBA" id="ARBA00023136"/>
    </source>
</evidence>
<evidence type="ECO:0000313" key="13">
    <source>
        <dbReference type="RefSeq" id="XP_005110728.1"/>
    </source>
</evidence>
<evidence type="ECO:0000259" key="10">
    <source>
        <dbReference type="PROSITE" id="PS50262"/>
    </source>
</evidence>
<sequence>MASETPTYYGLKGNNTTLHNVTESEKITYLAELQAQTTRIMLPAIVLLILFAVVGLFGNTLVLIAYSQKLRKTATQIFIMAIASFDLVTNVLVIPAEVYDMFHIWDFDNPHMCRARYFVTSVTTVSSAALLLALSIVRYRKVCRPFGKQVSVKQAKVQCLFLAIVSLIVCIPFPLLYGTETKKTPRPDIVGYECSIDDSVKNTIWPTVNSSMLLIVFLSLCIPLVVMYVLIGAQAWRHSKKYGLSTVSTNAHLNVTSGGNFHSSTSTQSMTFAKHSSSCGTGTSEKRFAQMCELKNGGGDYVSEGGNESPNTSREDGAVSSTGRVTSRTTERGMIFSNDNDGSGKTGDMKLHNAAGNVSVHEAADSNAKQQNKTSQVSAPFIKKISFNQTSSQENYNNAHHPTGTEQGNEQNTAVEDETVDETSKGQKNRKNNPTDKMYVTKSKKIRPGIIKVRSSVGRKKSPASTLGQPAERRGMGRTTTMLFAASAVYILGFLPHLMVMLFRFASPKKFAAMDTVDQTFYNLFIRFFFLNSAANPVIYCMCDINFRLHFLKVFNPKRKLKYSSDS</sequence>
<dbReference type="RefSeq" id="XP_005110728.1">
    <property type="nucleotide sequence ID" value="XM_005110671.3"/>
</dbReference>